<dbReference type="AlphaFoldDB" id="D3BNH2"/>
<dbReference type="GeneID" id="31365150"/>
<name>D3BNH2_HETP5</name>
<dbReference type="InParanoid" id="D3BNH2"/>
<sequence length="94" mass="11000">MNELVDTKDLLIPNYVYSPLFHTNSFLQAEIELNEGNMLSDNIPDDAKKILQSLDIKDTTAFYSYTHSTSIYYNNQNIIDSLKWWHDQRDSNPI</sequence>
<dbReference type="RefSeq" id="XP_020429055.1">
    <property type="nucleotide sequence ID" value="XM_020580468.1"/>
</dbReference>
<evidence type="ECO:0000313" key="2">
    <source>
        <dbReference type="Proteomes" id="UP000001396"/>
    </source>
</evidence>
<dbReference type="Proteomes" id="UP000001396">
    <property type="component" value="Unassembled WGS sequence"/>
</dbReference>
<organism evidence="1 2">
    <name type="scientific">Heterostelium pallidum (strain ATCC 26659 / Pp 5 / PN500)</name>
    <name type="common">Cellular slime mold</name>
    <name type="synonym">Polysphondylium pallidum</name>
    <dbReference type="NCBI Taxonomy" id="670386"/>
    <lineage>
        <taxon>Eukaryota</taxon>
        <taxon>Amoebozoa</taxon>
        <taxon>Evosea</taxon>
        <taxon>Eumycetozoa</taxon>
        <taxon>Dictyostelia</taxon>
        <taxon>Acytosteliales</taxon>
        <taxon>Acytosteliaceae</taxon>
        <taxon>Heterostelium</taxon>
    </lineage>
</organism>
<proteinExistence type="predicted"/>
<gene>
    <name evidence="1" type="ORF">PPL_09675</name>
</gene>
<dbReference type="EMBL" id="ADBJ01000044">
    <property type="protein sequence ID" value="EFA76923.1"/>
    <property type="molecule type" value="Genomic_DNA"/>
</dbReference>
<evidence type="ECO:0000313" key="1">
    <source>
        <dbReference type="EMBL" id="EFA76923.1"/>
    </source>
</evidence>
<reference evidence="1 2" key="1">
    <citation type="journal article" date="2011" name="Genome Res.">
        <title>Phylogeny-wide analysis of social amoeba genomes highlights ancient origins for complex intercellular communication.</title>
        <authorList>
            <person name="Heidel A.J."/>
            <person name="Lawal H.M."/>
            <person name="Felder M."/>
            <person name="Schilde C."/>
            <person name="Helps N.R."/>
            <person name="Tunggal B."/>
            <person name="Rivero F."/>
            <person name="John U."/>
            <person name="Schleicher M."/>
            <person name="Eichinger L."/>
            <person name="Platzer M."/>
            <person name="Noegel A.A."/>
            <person name="Schaap P."/>
            <person name="Gloeckner G."/>
        </authorList>
    </citation>
    <scope>NUCLEOTIDE SEQUENCE [LARGE SCALE GENOMIC DNA]</scope>
    <source>
        <strain evidence="2">ATCC 26659 / Pp 5 / PN500</strain>
    </source>
</reference>
<accession>D3BNH2</accession>
<keyword evidence="2" id="KW-1185">Reference proteome</keyword>
<protein>
    <submittedName>
        <fullName evidence="1">Uncharacterized protein</fullName>
    </submittedName>
</protein>
<comment type="caution">
    <text evidence="1">The sequence shown here is derived from an EMBL/GenBank/DDBJ whole genome shotgun (WGS) entry which is preliminary data.</text>
</comment>